<dbReference type="InterPro" id="IPR035441">
    <property type="entry name" value="TFIIS/LEDGF_dom_sf"/>
</dbReference>
<reference evidence="4" key="1">
    <citation type="journal article" date="2015" name="Insect Biochem. Mol. Biol.">
        <title>An insight into the sialome of the horse fly, Tabanus bromius.</title>
        <authorList>
            <person name="Ribeiro J.M."/>
            <person name="Kazimirova M."/>
            <person name="Takac P."/>
            <person name="Andersen J.F."/>
            <person name="Francischetti I.M."/>
        </authorList>
    </citation>
    <scope>NUCLEOTIDE SEQUENCE</scope>
</reference>
<sequence>MPRIDPVKLLSCLKVLLAPNGGIRSANEVKRIAELMLKYSKKLVSKCIYIQILKCTNTDLLEKFMGAGGWGLTHIWLSDGIRTMNWPLVQEILELLLLCPVDVQRLRSNTAPKLVKSLCKDGGNEGVRILATKLVEQWLKIVKGETMATTRNIQNASGAPSLQNDMTDHQIGAPQANAVNTILIENHANSHASEASKEQDPLAIAPHNADESVMRKASSINLQSPNASGDSALVYKIVIKDGKQVLAKVDPPTTAADAGKEKVESDSKHSESKRVDSPQPDSPGAKDKEKDDDSKESKESDREKRDKEKSRDKDHKSSSSSHRKSSSSSSSKVSSSKSSGGGSSSSSSKSKHHSSSSSSRRSSKDGSSSSSKSKDRDKEREKDKDRSYDKERDKDKKSSSSKSSSSSSSSSKSKDRDREKDKEKHRSSKDKDRDHKEKDSERSREDKHKDKYKSDSQSSDSSEKSSKKPKEDSGSSPSHKPQLTSIQIPSKKASMSIEVRRDVENRPKTVKTYNSQFRSHGLAEEAPPPPSRKGLKKPITQSTPGTTIMSNIQLKRPSPPPEPSSPPPAAPSTPPVAEKESPVPEKKMKIDLAPPAERAEKPGGIKLIAPKPKRKILLNISLIQFSFFSFQIRYSNRTLNWIFDLG</sequence>
<evidence type="ECO:0000256" key="2">
    <source>
        <dbReference type="SAM" id="MobiDB-lite"/>
    </source>
</evidence>
<dbReference type="EMBL" id="GDAI01000625">
    <property type="protein sequence ID" value="JAI16978.1"/>
    <property type="molecule type" value="mRNA"/>
</dbReference>
<protein>
    <submittedName>
        <fullName evidence="4">Putative serine/threonine-protein phosphatase 1 regulatory subunit 10-like isoform x1</fullName>
    </submittedName>
</protein>
<feature type="domain" description="TFIIS N-terminal" evidence="3">
    <location>
        <begin position="71"/>
        <end position="145"/>
    </location>
</feature>
<evidence type="ECO:0000313" key="4">
    <source>
        <dbReference type="EMBL" id="JAI16978.1"/>
    </source>
</evidence>
<dbReference type="GO" id="GO:0005634">
    <property type="term" value="C:nucleus"/>
    <property type="evidence" value="ECO:0007669"/>
    <property type="project" value="UniProtKB-SubCell"/>
</dbReference>
<feature type="compositionally biased region" description="Basic and acidic residues" evidence="2">
    <location>
        <begin position="284"/>
        <end position="317"/>
    </location>
</feature>
<feature type="compositionally biased region" description="Basic and acidic residues" evidence="2">
    <location>
        <begin position="498"/>
        <end position="507"/>
    </location>
</feature>
<dbReference type="Gene3D" id="1.20.930.10">
    <property type="entry name" value="Conserved domain common to transcription factors TFIIS, elongin A, CRSP70"/>
    <property type="match status" value="1"/>
</dbReference>
<feature type="compositionally biased region" description="Basic and acidic residues" evidence="2">
    <location>
        <begin position="258"/>
        <end position="276"/>
    </location>
</feature>
<feature type="compositionally biased region" description="Polar residues" evidence="2">
    <location>
        <begin position="479"/>
        <end position="488"/>
    </location>
</feature>
<dbReference type="PANTHER" id="PTHR46557">
    <property type="entry name" value="SERINE/THREONINE-PROTEIN PHOSPHATASE 1 REGULATORY SUBUNIT 10-RELATED"/>
    <property type="match status" value="1"/>
</dbReference>
<feature type="compositionally biased region" description="Low complexity" evidence="2">
    <location>
        <begin position="355"/>
        <end position="371"/>
    </location>
</feature>
<feature type="compositionally biased region" description="Low complexity" evidence="2">
    <location>
        <begin position="400"/>
        <end position="411"/>
    </location>
</feature>
<feature type="compositionally biased region" description="Low complexity" evidence="2">
    <location>
        <begin position="326"/>
        <end position="348"/>
    </location>
</feature>
<feature type="compositionally biased region" description="Basic and acidic residues" evidence="2">
    <location>
        <begin position="372"/>
        <end position="398"/>
    </location>
</feature>
<feature type="compositionally biased region" description="Basic and acidic residues" evidence="2">
    <location>
        <begin position="412"/>
        <end position="454"/>
    </location>
</feature>
<feature type="compositionally biased region" description="Basic and acidic residues" evidence="2">
    <location>
        <begin position="461"/>
        <end position="473"/>
    </location>
</feature>
<dbReference type="PROSITE" id="PS51319">
    <property type="entry name" value="TFIIS_N"/>
    <property type="match status" value="1"/>
</dbReference>
<organism evidence="4">
    <name type="scientific">Tabanus bromius</name>
    <name type="common">Band-eyed brown horse fly</name>
    <dbReference type="NCBI Taxonomy" id="304241"/>
    <lineage>
        <taxon>Eukaryota</taxon>
        <taxon>Metazoa</taxon>
        <taxon>Ecdysozoa</taxon>
        <taxon>Arthropoda</taxon>
        <taxon>Hexapoda</taxon>
        <taxon>Insecta</taxon>
        <taxon>Pterygota</taxon>
        <taxon>Neoptera</taxon>
        <taxon>Endopterygota</taxon>
        <taxon>Diptera</taxon>
        <taxon>Brachycera</taxon>
        <taxon>Tabanomorpha</taxon>
        <taxon>Tabanoidea</taxon>
        <taxon>Tabanidae</taxon>
        <taxon>Tabanus</taxon>
    </lineage>
</organism>
<dbReference type="Pfam" id="PF08711">
    <property type="entry name" value="Med26"/>
    <property type="match status" value="1"/>
</dbReference>
<feature type="compositionally biased region" description="Pro residues" evidence="2">
    <location>
        <begin position="557"/>
        <end position="574"/>
    </location>
</feature>
<proteinExistence type="evidence at transcript level"/>
<dbReference type="SUPFAM" id="SSF47676">
    <property type="entry name" value="Conserved domain common to transcription factors TFIIS, elongin A, CRSP70"/>
    <property type="match status" value="1"/>
</dbReference>
<feature type="region of interest" description="Disordered" evidence="2">
    <location>
        <begin position="250"/>
        <end position="603"/>
    </location>
</feature>
<feature type="compositionally biased region" description="Basic and acidic residues" evidence="2">
    <location>
        <begin position="577"/>
        <end position="590"/>
    </location>
</feature>
<evidence type="ECO:0000259" key="3">
    <source>
        <dbReference type="PROSITE" id="PS51319"/>
    </source>
</evidence>
<dbReference type="GO" id="GO:0008157">
    <property type="term" value="F:protein phosphatase 1 binding"/>
    <property type="evidence" value="ECO:0007669"/>
    <property type="project" value="TreeGrafter"/>
</dbReference>
<dbReference type="AlphaFoldDB" id="A0A0K8TS52"/>
<dbReference type="GO" id="GO:0072357">
    <property type="term" value="C:PTW/PP1 phosphatase complex"/>
    <property type="evidence" value="ECO:0007669"/>
    <property type="project" value="TreeGrafter"/>
</dbReference>
<comment type="subcellular location">
    <subcellularLocation>
        <location evidence="1">Nucleus</location>
    </subcellularLocation>
</comment>
<evidence type="ECO:0000256" key="1">
    <source>
        <dbReference type="PROSITE-ProRule" id="PRU00649"/>
    </source>
</evidence>
<accession>A0A0K8TS52</accession>
<name>A0A0K8TS52_TABBR</name>
<dbReference type="InterPro" id="IPR017923">
    <property type="entry name" value="TFIIS_N"/>
</dbReference>
<dbReference type="GO" id="GO:0000785">
    <property type="term" value="C:chromatin"/>
    <property type="evidence" value="ECO:0007669"/>
    <property type="project" value="TreeGrafter"/>
</dbReference>
<dbReference type="PANTHER" id="PTHR46557:SF1">
    <property type="entry name" value="SERINE_THREONINE-PROTEIN PHOSPHATASE 1 REGULATORY SUBUNIT 10"/>
    <property type="match status" value="1"/>
</dbReference>
<keyword evidence="1" id="KW-0539">Nucleus</keyword>
<feature type="compositionally biased region" description="Polar residues" evidence="2">
    <location>
        <begin position="539"/>
        <end position="553"/>
    </location>
</feature>